<feature type="chain" id="PRO_5043095650" description="Peroxidase" evidence="8">
    <location>
        <begin position="19"/>
        <end position="545"/>
    </location>
</feature>
<keyword evidence="8" id="KW-0732">Signal</keyword>
<dbReference type="GO" id="GO:0042744">
    <property type="term" value="P:hydrogen peroxide catabolic process"/>
    <property type="evidence" value="ECO:0007669"/>
    <property type="project" value="TreeGrafter"/>
</dbReference>
<feature type="domain" description="Plant heme peroxidase family profile" evidence="9">
    <location>
        <begin position="122"/>
        <end position="337"/>
    </location>
</feature>
<evidence type="ECO:0000256" key="6">
    <source>
        <dbReference type="ARBA" id="ARBA00023002"/>
    </source>
</evidence>
<dbReference type="PROSITE" id="PS50873">
    <property type="entry name" value="PEROXIDASE_4"/>
    <property type="match status" value="1"/>
</dbReference>
<dbReference type="Pfam" id="PF00141">
    <property type="entry name" value="peroxidase"/>
    <property type="match status" value="1"/>
</dbReference>
<organism evidence="10 11">
    <name type="scientific">Favolaschia claudopus</name>
    <dbReference type="NCBI Taxonomy" id="2862362"/>
    <lineage>
        <taxon>Eukaryota</taxon>
        <taxon>Fungi</taxon>
        <taxon>Dikarya</taxon>
        <taxon>Basidiomycota</taxon>
        <taxon>Agaricomycotina</taxon>
        <taxon>Agaricomycetes</taxon>
        <taxon>Agaricomycetidae</taxon>
        <taxon>Agaricales</taxon>
        <taxon>Marasmiineae</taxon>
        <taxon>Mycenaceae</taxon>
        <taxon>Favolaschia</taxon>
    </lineage>
</organism>
<dbReference type="Proteomes" id="UP001362999">
    <property type="component" value="Unassembled WGS sequence"/>
</dbReference>
<feature type="signal peptide" evidence="8">
    <location>
        <begin position="1"/>
        <end position="18"/>
    </location>
</feature>
<dbReference type="InterPro" id="IPR044831">
    <property type="entry name" value="Ccp1-like"/>
</dbReference>
<dbReference type="PANTHER" id="PTHR31356:SF53">
    <property type="entry name" value="HEME PEROXIDASE"/>
    <property type="match status" value="1"/>
</dbReference>
<evidence type="ECO:0000256" key="8">
    <source>
        <dbReference type="RuleBase" id="RU363051"/>
    </source>
</evidence>
<evidence type="ECO:0000256" key="1">
    <source>
        <dbReference type="ARBA" id="ARBA00003917"/>
    </source>
</evidence>
<sequence>MRLTKTALLFCACSSVRAYVWPSPYDLLEDQYTVSSGFGDGGIVDGVDPCSLGPIGGRIPGRQAAAEWLRLAYHDTATHDIETGLGGLDASIGFETGRQQNVGRGMNDSLVFFGAFQSRNSSMADVIALSVILAIKNCGGPSIPFRAGRIDAESAGPETVPEPQQDLESHASSFAHQGFNVTEMIGLVACGHTMGGVHQVDFPFTVQNAISSSNPDGMAHFDDSFDSFDNHIATQWIDGTTANPLATGFNTTTNSDARIFAADGNKTMRAFAQNPNLFSAQCGSLLERMLNTVPRTVQLSEVIEPLPLKPYQLSLNMASNGSLMLSGYIRIFGTSVEAAAATPAAMPVSLNWKDRNGQTNVAYSTSAAAVSQTSASLWGSVRFFEINVAIDAYLGISSFVVDWAYSSQLPLTHSDNGGDGFPLQDVILNVPEKSCKDFSQHTVTVYGVIRTDMGPISNPYVDYNSNVNQEGNIVVKQVTTRAALARVDGSASPLYDTYSATFTDGGQFTDEGVVTLDLVVDAGGKRYVSAKNPEIFRNCRVPVVR</sequence>
<name>A0AAW0DR42_9AGAR</name>
<dbReference type="GO" id="GO:0000302">
    <property type="term" value="P:response to reactive oxygen species"/>
    <property type="evidence" value="ECO:0007669"/>
    <property type="project" value="TreeGrafter"/>
</dbReference>
<protein>
    <recommendedName>
        <fullName evidence="8">Peroxidase</fullName>
        <ecNumber evidence="8">1.11.1.-</ecNumber>
    </recommendedName>
</protein>
<keyword evidence="4" id="KW-0349">Heme</keyword>
<evidence type="ECO:0000313" key="10">
    <source>
        <dbReference type="EMBL" id="KAK7053899.1"/>
    </source>
</evidence>
<evidence type="ECO:0000256" key="4">
    <source>
        <dbReference type="ARBA" id="ARBA00022617"/>
    </source>
</evidence>
<evidence type="ECO:0000256" key="3">
    <source>
        <dbReference type="ARBA" id="ARBA00022559"/>
    </source>
</evidence>
<comment type="caution">
    <text evidence="10">The sequence shown here is derived from an EMBL/GenBank/DDBJ whole genome shotgun (WGS) entry which is preliminary data.</text>
</comment>
<accession>A0AAW0DR42</accession>
<evidence type="ECO:0000256" key="7">
    <source>
        <dbReference type="ARBA" id="ARBA00023004"/>
    </source>
</evidence>
<dbReference type="GO" id="GO:0004601">
    <property type="term" value="F:peroxidase activity"/>
    <property type="evidence" value="ECO:0007669"/>
    <property type="project" value="UniProtKB-KW"/>
</dbReference>
<dbReference type="EC" id="1.11.1.-" evidence="8"/>
<keyword evidence="6 8" id="KW-0560">Oxidoreductase</keyword>
<evidence type="ECO:0000259" key="9">
    <source>
        <dbReference type="PROSITE" id="PS50873"/>
    </source>
</evidence>
<dbReference type="PRINTS" id="PR00458">
    <property type="entry name" value="PEROXIDASE"/>
</dbReference>
<dbReference type="Gene3D" id="1.10.520.10">
    <property type="match status" value="1"/>
</dbReference>
<keyword evidence="5" id="KW-0479">Metal-binding</keyword>
<dbReference type="InterPro" id="IPR002016">
    <property type="entry name" value="Haem_peroxidase"/>
</dbReference>
<keyword evidence="3 8" id="KW-0575">Peroxidase</keyword>
<dbReference type="PRINTS" id="PR00459">
    <property type="entry name" value="ASPEROXIDASE"/>
</dbReference>
<dbReference type="SUPFAM" id="SSF48113">
    <property type="entry name" value="Heme-dependent peroxidases"/>
    <property type="match status" value="1"/>
</dbReference>
<dbReference type="InterPro" id="IPR010255">
    <property type="entry name" value="Haem_peroxidase_sf"/>
</dbReference>
<comment type="similarity">
    <text evidence="2">Belongs to the peroxidase family. Cytochrome c peroxidase subfamily.</text>
</comment>
<dbReference type="InterPro" id="IPR002207">
    <property type="entry name" value="Peroxidase_I"/>
</dbReference>
<dbReference type="EMBL" id="JAWWNJ010000006">
    <property type="protein sequence ID" value="KAK7053899.1"/>
    <property type="molecule type" value="Genomic_DNA"/>
</dbReference>
<dbReference type="GO" id="GO:0020037">
    <property type="term" value="F:heme binding"/>
    <property type="evidence" value="ECO:0007669"/>
    <property type="project" value="UniProtKB-UniRule"/>
</dbReference>
<keyword evidence="11" id="KW-1185">Reference proteome</keyword>
<dbReference type="PANTHER" id="PTHR31356">
    <property type="entry name" value="THYLAKOID LUMENAL 29 KDA PROTEIN, CHLOROPLASTIC-RELATED"/>
    <property type="match status" value="1"/>
</dbReference>
<gene>
    <name evidence="10" type="ORF">R3P38DRAFT_2852928</name>
</gene>
<evidence type="ECO:0000313" key="11">
    <source>
        <dbReference type="Proteomes" id="UP001362999"/>
    </source>
</evidence>
<evidence type="ECO:0000256" key="5">
    <source>
        <dbReference type="ARBA" id="ARBA00022723"/>
    </source>
</evidence>
<dbReference type="AlphaFoldDB" id="A0AAW0DR42"/>
<comment type="function">
    <text evidence="1">Destroys radicals which are normally produced within the cells and which are toxic to biological systems.</text>
</comment>
<keyword evidence="7" id="KW-0408">Iron</keyword>
<proteinExistence type="inferred from homology"/>
<dbReference type="GO" id="GO:0046872">
    <property type="term" value="F:metal ion binding"/>
    <property type="evidence" value="ECO:0007669"/>
    <property type="project" value="UniProtKB-UniRule"/>
</dbReference>
<dbReference type="Gene3D" id="1.10.420.10">
    <property type="entry name" value="Peroxidase, domain 2"/>
    <property type="match status" value="1"/>
</dbReference>
<dbReference type="GO" id="GO:0034599">
    <property type="term" value="P:cellular response to oxidative stress"/>
    <property type="evidence" value="ECO:0007669"/>
    <property type="project" value="InterPro"/>
</dbReference>
<reference evidence="10 11" key="1">
    <citation type="journal article" date="2024" name="J Genomics">
        <title>Draft genome sequencing and assembly of Favolaschia claudopus CIRM-BRFM 2984 isolated from oak limbs.</title>
        <authorList>
            <person name="Navarro D."/>
            <person name="Drula E."/>
            <person name="Chaduli D."/>
            <person name="Cazenave R."/>
            <person name="Ahrendt S."/>
            <person name="Wang J."/>
            <person name="Lipzen A."/>
            <person name="Daum C."/>
            <person name="Barry K."/>
            <person name="Grigoriev I.V."/>
            <person name="Favel A."/>
            <person name="Rosso M.N."/>
            <person name="Martin F."/>
        </authorList>
    </citation>
    <scope>NUCLEOTIDE SEQUENCE [LARGE SCALE GENOMIC DNA]</scope>
    <source>
        <strain evidence="10 11">CIRM-BRFM 2984</strain>
    </source>
</reference>
<evidence type="ECO:0000256" key="2">
    <source>
        <dbReference type="ARBA" id="ARBA00005997"/>
    </source>
</evidence>